<comment type="caution">
    <text evidence="6">The sequence shown here is derived from an EMBL/GenBank/DDBJ whole genome shotgun (WGS) entry which is preliminary data.</text>
</comment>
<accession>A0ABU1NED3</accession>
<evidence type="ECO:0000256" key="1">
    <source>
        <dbReference type="ARBA" id="ARBA00022723"/>
    </source>
</evidence>
<dbReference type="RefSeq" id="WP_309902072.1">
    <property type="nucleotide sequence ID" value="NZ_JAVDRF010000004.1"/>
</dbReference>
<dbReference type="Gene3D" id="1.20.120.910">
    <property type="entry name" value="DksA, coiled-coil domain"/>
    <property type="match status" value="1"/>
</dbReference>
<dbReference type="InterPro" id="IPR000962">
    <property type="entry name" value="Znf_DskA_TraR"/>
</dbReference>
<dbReference type="EMBL" id="JAVDRF010000004">
    <property type="protein sequence ID" value="MDR6536779.1"/>
    <property type="molecule type" value="Genomic_DNA"/>
</dbReference>
<dbReference type="Proteomes" id="UP001184230">
    <property type="component" value="Unassembled WGS sequence"/>
</dbReference>
<evidence type="ECO:0000313" key="6">
    <source>
        <dbReference type="EMBL" id="MDR6536779.1"/>
    </source>
</evidence>
<keyword evidence="1" id="KW-0479">Metal-binding</keyword>
<keyword evidence="2" id="KW-0863">Zinc-finger</keyword>
<organism evidence="6 7">
    <name type="scientific">Variovorax soli</name>
    <dbReference type="NCBI Taxonomy" id="376815"/>
    <lineage>
        <taxon>Bacteria</taxon>
        <taxon>Pseudomonadati</taxon>
        <taxon>Pseudomonadota</taxon>
        <taxon>Betaproteobacteria</taxon>
        <taxon>Burkholderiales</taxon>
        <taxon>Comamonadaceae</taxon>
        <taxon>Variovorax</taxon>
    </lineage>
</organism>
<name>A0ABU1NED3_9BURK</name>
<dbReference type="InterPro" id="IPR037187">
    <property type="entry name" value="DnaK_N"/>
</dbReference>
<reference evidence="6 7" key="1">
    <citation type="submission" date="2023-07" db="EMBL/GenBank/DDBJ databases">
        <title>Sorghum-associated microbial communities from plants grown in Nebraska, USA.</title>
        <authorList>
            <person name="Schachtman D."/>
        </authorList>
    </citation>
    <scope>NUCLEOTIDE SEQUENCE [LARGE SCALE GENOMIC DNA]</scope>
    <source>
        <strain evidence="6 7">DS1781</strain>
    </source>
</reference>
<evidence type="ECO:0000256" key="2">
    <source>
        <dbReference type="ARBA" id="ARBA00022771"/>
    </source>
</evidence>
<dbReference type="PANTHER" id="PTHR33823:SF4">
    <property type="entry name" value="GENERAL STRESS PROTEIN 16O"/>
    <property type="match status" value="1"/>
</dbReference>
<evidence type="ECO:0000259" key="5">
    <source>
        <dbReference type="Pfam" id="PF01258"/>
    </source>
</evidence>
<dbReference type="Pfam" id="PF01258">
    <property type="entry name" value="zf-dskA_traR"/>
    <property type="match status" value="1"/>
</dbReference>
<dbReference type="PROSITE" id="PS51128">
    <property type="entry name" value="ZF_DKSA_2"/>
    <property type="match status" value="1"/>
</dbReference>
<gene>
    <name evidence="6" type="ORF">J2739_002552</name>
</gene>
<protein>
    <submittedName>
        <fullName evidence="6">DnaK suppressor protein</fullName>
    </submittedName>
</protein>
<dbReference type="SUPFAM" id="SSF109635">
    <property type="entry name" value="DnaK suppressor protein DksA, alpha-hairpin domain"/>
    <property type="match status" value="1"/>
</dbReference>
<dbReference type="SUPFAM" id="SSF57716">
    <property type="entry name" value="Glucocorticoid receptor-like (DNA-binding domain)"/>
    <property type="match status" value="1"/>
</dbReference>
<evidence type="ECO:0000256" key="4">
    <source>
        <dbReference type="PROSITE-ProRule" id="PRU00510"/>
    </source>
</evidence>
<evidence type="ECO:0000313" key="7">
    <source>
        <dbReference type="Proteomes" id="UP001184230"/>
    </source>
</evidence>
<keyword evidence="7" id="KW-1185">Reference proteome</keyword>
<sequence length="124" mass="13948">MNHLTAADRDALADQLRAMKRNALDEIRSTTADIEASLPPSIHEVQSQADEAEAERLGDVRFAEMEIDRARLRDIEYAQQRMADGRYGICTDCGEPIPRERLLAQPIALRCTACQLAAENRQRP</sequence>
<feature type="zinc finger region" description="dksA C4-type" evidence="4">
    <location>
        <begin position="90"/>
        <end position="114"/>
    </location>
</feature>
<feature type="domain" description="Zinc finger DksA/TraR C4-type" evidence="5">
    <location>
        <begin position="85"/>
        <end position="119"/>
    </location>
</feature>
<keyword evidence="3" id="KW-0862">Zinc</keyword>
<evidence type="ECO:0000256" key="3">
    <source>
        <dbReference type="ARBA" id="ARBA00022833"/>
    </source>
</evidence>
<dbReference type="PANTHER" id="PTHR33823">
    <property type="entry name" value="RNA POLYMERASE-BINDING TRANSCRIPTION FACTOR DKSA-RELATED"/>
    <property type="match status" value="1"/>
</dbReference>
<proteinExistence type="predicted"/>